<organism evidence="3 4">
    <name type="scientific">Conger conger</name>
    <name type="common">Conger eel</name>
    <name type="synonym">Muraena conger</name>
    <dbReference type="NCBI Taxonomy" id="82655"/>
    <lineage>
        <taxon>Eukaryota</taxon>
        <taxon>Metazoa</taxon>
        <taxon>Chordata</taxon>
        <taxon>Craniata</taxon>
        <taxon>Vertebrata</taxon>
        <taxon>Euteleostomi</taxon>
        <taxon>Actinopterygii</taxon>
        <taxon>Neopterygii</taxon>
        <taxon>Teleostei</taxon>
        <taxon>Anguilliformes</taxon>
        <taxon>Congridae</taxon>
        <taxon>Conger</taxon>
    </lineage>
</organism>
<feature type="region of interest" description="Disordered" evidence="2">
    <location>
        <begin position="709"/>
        <end position="734"/>
    </location>
</feature>
<feature type="compositionally biased region" description="Pro residues" evidence="2">
    <location>
        <begin position="1"/>
        <end position="10"/>
    </location>
</feature>
<evidence type="ECO:0000256" key="1">
    <source>
        <dbReference type="SAM" id="Coils"/>
    </source>
</evidence>
<feature type="region of interest" description="Disordered" evidence="2">
    <location>
        <begin position="559"/>
        <end position="640"/>
    </location>
</feature>
<feature type="compositionally biased region" description="Basic and acidic residues" evidence="2">
    <location>
        <begin position="847"/>
        <end position="863"/>
    </location>
</feature>
<keyword evidence="1" id="KW-0175">Coiled coil</keyword>
<dbReference type="AlphaFoldDB" id="A0A9Q1HVD4"/>
<dbReference type="Proteomes" id="UP001152803">
    <property type="component" value="Unassembled WGS sequence"/>
</dbReference>
<dbReference type="OrthoDB" id="6158625at2759"/>
<feature type="compositionally biased region" description="Basic and acidic residues" evidence="2">
    <location>
        <begin position="482"/>
        <end position="495"/>
    </location>
</feature>
<feature type="region of interest" description="Disordered" evidence="2">
    <location>
        <begin position="482"/>
        <end position="505"/>
    </location>
</feature>
<feature type="region of interest" description="Disordered" evidence="2">
    <location>
        <begin position="1009"/>
        <end position="1028"/>
    </location>
</feature>
<gene>
    <name evidence="3" type="ORF">COCON_G00160780</name>
</gene>
<feature type="compositionally biased region" description="Pro residues" evidence="2">
    <location>
        <begin position="53"/>
        <end position="63"/>
    </location>
</feature>
<evidence type="ECO:0000313" key="4">
    <source>
        <dbReference type="Proteomes" id="UP001152803"/>
    </source>
</evidence>
<evidence type="ECO:0000313" key="3">
    <source>
        <dbReference type="EMBL" id="KAJ8263621.1"/>
    </source>
</evidence>
<feature type="region of interest" description="Disordered" evidence="2">
    <location>
        <begin position="197"/>
        <end position="250"/>
    </location>
</feature>
<evidence type="ECO:0008006" key="5">
    <source>
        <dbReference type="Google" id="ProtNLM"/>
    </source>
</evidence>
<keyword evidence="4" id="KW-1185">Reference proteome</keyword>
<name>A0A9Q1HVD4_CONCO</name>
<comment type="caution">
    <text evidence="3">The sequence shown here is derived from an EMBL/GenBank/DDBJ whole genome shotgun (WGS) entry which is preliminary data.</text>
</comment>
<evidence type="ECO:0000256" key="2">
    <source>
        <dbReference type="SAM" id="MobiDB-lite"/>
    </source>
</evidence>
<feature type="compositionally biased region" description="Pro residues" evidence="2">
    <location>
        <begin position="1126"/>
        <end position="1135"/>
    </location>
</feature>
<feature type="region of interest" description="Disordered" evidence="2">
    <location>
        <begin position="1107"/>
        <end position="1135"/>
    </location>
</feature>
<sequence>MTALPDPTPSVSPRALELSQPGTGDTRPAHRAQRGQTGPEWGRGVGIGSTPHMPHPAPVLPPLTAPMGRFCTGPVSQPKPRSRLGWSQRSRVDGLLVCKPGDFDSVTIDSDLDRVRKHFRNALRSGAAVRSARVLHPEDLGTDQSDPDLLLEPRSKFSESVLPSAGIRPRYTFSCSDPEPTAEQPHYKLCGGLQALRRNVPGGGRHVRKPRPPRRETPSAAVRYDCSGDEETDEGEGEEEEEQVGLSGLFSRGLVQKNSAPWRKRPSRLKRPHLRTLTGGWMEAMSSDWLLLEEALHTLRQNCLREEERLKQKRDQLHDTELSLTTLLQQKKHAVQELECTRARAEQAEREGRSLEASLRDGRVQADSTRSQLRLLQAQRDAHMQELTDLEAELTALRRHKAVLQERTGAELEKRHTGRLSVLEREEMDRQLDSAKTELFAEQRRARHKLDSLQERLEETQQELDQRVEEVRILRESHCSLQEQREEQEQRRREEVQEEAQGHQAQVQELQDQLEVQGGRVGALERLLSQKEQQEVEAQEQLGTLQEEKRSLEEQLLSQREEHGGRLKEAQEERRSLEEQLLSQREEYGSRLKEAQEERRSLEEEHSSTLKEIQERRRTLEEEHCTRLREAQEQAERDKELQLEQLRSELSLAAKQEIQQVLAQAEEEKQEALREQALSLTLHADALQARVQLKEEELRKMKEALERQEVSMRKQLEQQRAESEKHAAAGEESRRLQELLEEQREGTQELVRLAVEQERRKWEAELRAQREALEDQARRAGERASEEAERERRNCLALQNKIVELQTRVQEQDGEVRLQQREQAAALAAQRRALREEQQSELQSLRRHLEQEAQREAQREARRLQQAQGEVQSLRATLAERGRGQEEGVARAEQLQRGWALELGAECRRLQELLEPGGATGGAVPLPHSPTVAQVVQTFRSTREQLCSLVSRLQQDLESQRHAAQQLSREKERELRTQRENLTVEREQALDSLKERLIQDHIEELSSLQRSQLRDSSGEAGGVAVSLRRQLQDKDGELREVQRSMGRWKEQTAARLARKFEEELTAELERCKAQLLKERRVPRARTDQQRKLQRLEAEMRQLTMEYGDPGALRSTSTPSLVSLDPPAGPGAPTWPPSSCCVTCRAAISRIVPGDDQPAFRAQSDEEPSPHQDGPQLNGIPGPPTHGAQVLPKTYLHLHLQYGALWKHCGQVISKRSRRPPPPLSQAGPLRVIKGLIHATGPGPSCQNSL</sequence>
<protein>
    <recommendedName>
        <fullName evidence="5">Trichohyalin-like</fullName>
    </recommendedName>
</protein>
<accession>A0A9Q1HVD4</accession>
<feature type="region of interest" description="Disordered" evidence="2">
    <location>
        <begin position="1"/>
        <end position="63"/>
    </location>
</feature>
<feature type="region of interest" description="Disordered" evidence="2">
    <location>
        <begin position="842"/>
        <end position="866"/>
    </location>
</feature>
<feature type="compositionally biased region" description="Acidic residues" evidence="2">
    <location>
        <begin position="227"/>
        <end position="243"/>
    </location>
</feature>
<dbReference type="EMBL" id="JAFJMO010000011">
    <property type="protein sequence ID" value="KAJ8263621.1"/>
    <property type="molecule type" value="Genomic_DNA"/>
</dbReference>
<proteinExistence type="predicted"/>
<feature type="region of interest" description="Disordered" evidence="2">
    <location>
        <begin position="1155"/>
        <end position="1187"/>
    </location>
</feature>
<reference evidence="3" key="1">
    <citation type="journal article" date="2023" name="Science">
        <title>Genome structures resolve the early diversification of teleost fishes.</title>
        <authorList>
            <person name="Parey E."/>
            <person name="Louis A."/>
            <person name="Montfort J."/>
            <person name="Bouchez O."/>
            <person name="Roques C."/>
            <person name="Iampietro C."/>
            <person name="Lluch J."/>
            <person name="Castinel A."/>
            <person name="Donnadieu C."/>
            <person name="Desvignes T."/>
            <person name="Floi Bucao C."/>
            <person name="Jouanno E."/>
            <person name="Wen M."/>
            <person name="Mejri S."/>
            <person name="Dirks R."/>
            <person name="Jansen H."/>
            <person name="Henkel C."/>
            <person name="Chen W.J."/>
            <person name="Zahm M."/>
            <person name="Cabau C."/>
            <person name="Klopp C."/>
            <person name="Thompson A.W."/>
            <person name="Robinson-Rechavi M."/>
            <person name="Braasch I."/>
            <person name="Lecointre G."/>
            <person name="Bobe J."/>
            <person name="Postlethwait J.H."/>
            <person name="Berthelot C."/>
            <person name="Roest Crollius H."/>
            <person name="Guiguen Y."/>
        </authorList>
    </citation>
    <scope>NUCLEOTIDE SEQUENCE</scope>
    <source>
        <strain evidence="3">Concon-B</strain>
    </source>
</reference>
<feature type="coiled-coil region" evidence="1">
    <location>
        <begin position="950"/>
        <end position="992"/>
    </location>
</feature>